<feature type="transmembrane region" description="Helical" evidence="1">
    <location>
        <begin position="38"/>
        <end position="60"/>
    </location>
</feature>
<sequence>MSETTMFERLKGLLAGSGRKARHLVELYRLDSLRARGIAGAAGLIGLALIVVGLGLGMFWSVEPDRFDVEANAEAMAEVEGGAVVTGYVTVAALERVAETLLDKSGGYLSNDVMPPGVLLDNIPNWEFGVLVQVRDLARALRNDWSRSQSQSVEDRDLAVAEPQFNVNSESWMFPPSETEYREGVEALRRYRVRLNDESQQDSQFYARADNLVAWLAVVEKRLGSLSQRLSASVGQARINTDLAGELGAENATLRPVELKVKTSWLEIDDVFYEARGTTWALVHFLHAVEQDFNGILRNKNAMTSLRQVIRELEASQQSLWSPVILNGSGFGVLANHSLVMASYVSRANSAVIDLRSLLDRG</sequence>
<gene>
    <name evidence="2" type="ORF">SAMN03097708_01488</name>
</gene>
<reference evidence="2 3" key="1">
    <citation type="submission" date="2016-10" db="EMBL/GenBank/DDBJ databases">
        <authorList>
            <person name="de Groot N.N."/>
        </authorList>
    </citation>
    <scope>NUCLEOTIDE SEQUENCE [LARGE SCALE GENOMIC DNA]</scope>
    <source>
        <strain evidence="2 3">HLD2</strain>
    </source>
</reference>
<accession>A0A1G5Q769</accession>
<evidence type="ECO:0000313" key="3">
    <source>
        <dbReference type="Proteomes" id="UP000199648"/>
    </source>
</evidence>
<keyword evidence="1" id="KW-0472">Membrane</keyword>
<keyword evidence="3" id="KW-1185">Reference proteome</keyword>
<evidence type="ECO:0000256" key="1">
    <source>
        <dbReference type="SAM" id="Phobius"/>
    </source>
</evidence>
<dbReference type="PIRSF" id="PIRSF029693">
    <property type="entry name" value="UCP029693"/>
    <property type="match status" value="1"/>
</dbReference>
<dbReference type="InterPro" id="IPR016936">
    <property type="entry name" value="UCP029693"/>
</dbReference>
<dbReference type="Proteomes" id="UP000199648">
    <property type="component" value="Unassembled WGS sequence"/>
</dbReference>
<organism evidence="2 3">
    <name type="scientific">Thiohalomonas denitrificans</name>
    <dbReference type="NCBI Taxonomy" id="415747"/>
    <lineage>
        <taxon>Bacteria</taxon>
        <taxon>Pseudomonadati</taxon>
        <taxon>Pseudomonadota</taxon>
        <taxon>Gammaproteobacteria</taxon>
        <taxon>Thiohalomonadales</taxon>
        <taxon>Thiohalomonadaceae</taxon>
        <taxon>Thiohalomonas</taxon>
    </lineage>
</organism>
<evidence type="ECO:0008006" key="4">
    <source>
        <dbReference type="Google" id="ProtNLM"/>
    </source>
</evidence>
<protein>
    <recommendedName>
        <fullName evidence="4">DUF2333 domain-containing protein</fullName>
    </recommendedName>
</protein>
<dbReference type="EMBL" id="FMWD01000004">
    <property type="protein sequence ID" value="SCZ57704.1"/>
    <property type="molecule type" value="Genomic_DNA"/>
</dbReference>
<keyword evidence="1" id="KW-0812">Transmembrane</keyword>
<proteinExistence type="predicted"/>
<evidence type="ECO:0000313" key="2">
    <source>
        <dbReference type="EMBL" id="SCZ57704.1"/>
    </source>
</evidence>
<keyword evidence="1" id="KW-1133">Transmembrane helix</keyword>
<dbReference type="Pfam" id="PF10095">
    <property type="entry name" value="DUF2333"/>
    <property type="match status" value="1"/>
</dbReference>
<name>A0A1G5Q769_9GAMM</name>
<dbReference type="STRING" id="415747.SAMN03097708_01488"/>
<dbReference type="AlphaFoldDB" id="A0A1G5Q769"/>